<evidence type="ECO:0000313" key="4">
    <source>
        <dbReference type="Proteomes" id="UP000593892"/>
    </source>
</evidence>
<evidence type="ECO:0000256" key="1">
    <source>
        <dbReference type="SAM" id="Phobius"/>
    </source>
</evidence>
<feature type="transmembrane region" description="Helical" evidence="1">
    <location>
        <begin position="103"/>
        <end position="122"/>
    </location>
</feature>
<evidence type="ECO:0000313" key="3">
    <source>
        <dbReference type="EMBL" id="QOY90361.1"/>
    </source>
</evidence>
<dbReference type="RefSeq" id="WP_194452026.1">
    <property type="nucleotide sequence ID" value="NZ_CP063849.1"/>
</dbReference>
<protein>
    <recommendedName>
        <fullName evidence="5">DUF998 domain-containing protein</fullName>
    </recommendedName>
</protein>
<accession>A0A7S7NV40</accession>
<dbReference type="AlphaFoldDB" id="A0A7S7NV40"/>
<feature type="transmembrane region" description="Helical" evidence="1">
    <location>
        <begin position="162"/>
        <end position="183"/>
    </location>
</feature>
<dbReference type="Proteomes" id="UP000593892">
    <property type="component" value="Chromosome"/>
</dbReference>
<feature type="transmembrane region" description="Helical" evidence="1">
    <location>
        <begin position="48"/>
        <end position="69"/>
    </location>
</feature>
<dbReference type="PROSITE" id="PS51257">
    <property type="entry name" value="PROKAR_LIPOPROTEIN"/>
    <property type="match status" value="1"/>
</dbReference>
<name>A0A7S7NV40_PALFE</name>
<proteinExistence type="predicted"/>
<feature type="chain" id="PRO_5032605632" description="DUF998 domain-containing protein" evidence="2">
    <location>
        <begin position="23"/>
        <end position="210"/>
    </location>
</feature>
<evidence type="ECO:0000256" key="2">
    <source>
        <dbReference type="SAM" id="SignalP"/>
    </source>
</evidence>
<gene>
    <name evidence="3" type="ORF">IRI77_10515</name>
</gene>
<feature type="transmembrane region" description="Helical" evidence="1">
    <location>
        <begin position="76"/>
        <end position="97"/>
    </location>
</feature>
<feature type="transmembrane region" description="Helical" evidence="1">
    <location>
        <begin position="129"/>
        <end position="150"/>
    </location>
</feature>
<evidence type="ECO:0008006" key="5">
    <source>
        <dbReference type="Google" id="ProtNLM"/>
    </source>
</evidence>
<keyword evidence="1" id="KW-1133">Transmembrane helix</keyword>
<dbReference type="EMBL" id="CP063849">
    <property type="protein sequence ID" value="QOY90361.1"/>
    <property type="molecule type" value="Genomic_DNA"/>
</dbReference>
<sequence length="210" mass="22413">MQTLRRNWWLLAICGLLTAALAAACSFMQAPDGSLVWRHAAVRGTTDILGRWALAAGLCTVAAGVWRLGRSLCWPLMINGLALGALGVMLLGMFGAGVLFRTIAGLMVVMALGLAALMLSAVRGLRRSAVSLWLLGLAFAGSLVYALAFAVMKPVPETHSELLWVGSYFGFQAVCFLGLAWRLRAIGVSRDGRWAMGPLGGNASWITLRH</sequence>
<organism evidence="3 4">
    <name type="scientific">Paludibaculum fermentans</name>
    <dbReference type="NCBI Taxonomy" id="1473598"/>
    <lineage>
        <taxon>Bacteria</taxon>
        <taxon>Pseudomonadati</taxon>
        <taxon>Acidobacteriota</taxon>
        <taxon>Terriglobia</taxon>
        <taxon>Bryobacterales</taxon>
        <taxon>Bryobacteraceae</taxon>
        <taxon>Paludibaculum</taxon>
    </lineage>
</organism>
<keyword evidence="1" id="KW-0472">Membrane</keyword>
<keyword evidence="2" id="KW-0732">Signal</keyword>
<feature type="signal peptide" evidence="2">
    <location>
        <begin position="1"/>
        <end position="22"/>
    </location>
</feature>
<keyword evidence="1" id="KW-0812">Transmembrane</keyword>
<keyword evidence="4" id="KW-1185">Reference proteome</keyword>
<reference evidence="3 4" key="1">
    <citation type="submission" date="2020-10" db="EMBL/GenBank/DDBJ databases">
        <title>Complete genome sequence of Paludibaculum fermentans P105T, a facultatively anaerobic acidobacterium capable of dissimilatory Fe(III) reduction.</title>
        <authorList>
            <person name="Dedysh S.N."/>
            <person name="Beletsky A.V."/>
            <person name="Kulichevskaya I.S."/>
            <person name="Mardanov A.V."/>
            <person name="Ravin N.V."/>
        </authorList>
    </citation>
    <scope>NUCLEOTIDE SEQUENCE [LARGE SCALE GENOMIC DNA]</scope>
    <source>
        <strain evidence="3 4">P105</strain>
    </source>
</reference>
<dbReference type="KEGG" id="pfer:IRI77_10515"/>